<accession>A0A0L0WAB9</accession>
<dbReference type="Pfam" id="PF05521">
    <property type="entry name" value="Phage_HCP"/>
    <property type="match status" value="1"/>
</dbReference>
<dbReference type="Gene3D" id="2.40.10.270">
    <property type="entry name" value="Bacteriophage SPP1 head-tail adaptor protein"/>
    <property type="match status" value="1"/>
</dbReference>
<sequence length="111" mass="12398">MSYGKMNTFIDIVSVENDKDSEGFGTISDTIIASVRAYKEERHGNEKWANRAVFSEATVLFCFRRIPSIHVTTKMVIVDSDGRYEITGVEDVKGRGMYIEVLAKKVVASNG</sequence>
<dbReference type="InterPro" id="IPR038666">
    <property type="entry name" value="SSP1_head-tail_sf"/>
</dbReference>
<dbReference type="AlphaFoldDB" id="A0A0L0WAB9"/>
<name>A0A0L0WAB9_GOTPU</name>
<dbReference type="OrthoDB" id="3078425at2"/>
<comment type="caution">
    <text evidence="1">The sequence shown here is derived from an EMBL/GenBank/DDBJ whole genome shotgun (WGS) entry which is preliminary data.</text>
</comment>
<reference evidence="2" key="1">
    <citation type="submission" date="2015-07" db="EMBL/GenBank/DDBJ databases">
        <title>Draft genome sequence of the purine-degrading Gottschalkia purinilyticum DSM 1384 (formerly Clostridium purinilyticum).</title>
        <authorList>
            <person name="Poehlein A."/>
            <person name="Schiel-Bengelsdorf B."/>
            <person name="Bengelsdorf F.R."/>
            <person name="Daniel R."/>
            <person name="Duerre P."/>
        </authorList>
    </citation>
    <scope>NUCLEOTIDE SEQUENCE [LARGE SCALE GENOMIC DNA]</scope>
    <source>
        <strain evidence="2">DSM 1384</strain>
    </source>
</reference>
<evidence type="ECO:0000313" key="2">
    <source>
        <dbReference type="Proteomes" id="UP000037267"/>
    </source>
</evidence>
<evidence type="ECO:0000313" key="1">
    <source>
        <dbReference type="EMBL" id="KNF08441.1"/>
    </source>
</evidence>
<protein>
    <submittedName>
        <fullName evidence="1">Phage head-tail joining protein</fullName>
    </submittedName>
</protein>
<dbReference type="Proteomes" id="UP000037267">
    <property type="component" value="Unassembled WGS sequence"/>
</dbReference>
<dbReference type="PATRIC" id="fig|1503.3.peg.3056"/>
<dbReference type="STRING" id="1503.CLPU_7c00690"/>
<dbReference type="RefSeq" id="WP_050355269.1">
    <property type="nucleotide sequence ID" value="NZ_LGSS01000007.1"/>
</dbReference>
<dbReference type="InterPro" id="IPR008767">
    <property type="entry name" value="Phage_SPP1_head-tail_adaptor"/>
</dbReference>
<dbReference type="EMBL" id="LGSS01000007">
    <property type="protein sequence ID" value="KNF08441.1"/>
    <property type="molecule type" value="Genomic_DNA"/>
</dbReference>
<keyword evidence="2" id="KW-1185">Reference proteome</keyword>
<gene>
    <name evidence="1" type="ORF">CLPU_7c00690</name>
</gene>
<organism evidence="1 2">
    <name type="scientific">Gottschalkia purinilytica</name>
    <name type="common">Clostridium purinilyticum</name>
    <dbReference type="NCBI Taxonomy" id="1503"/>
    <lineage>
        <taxon>Bacteria</taxon>
        <taxon>Bacillati</taxon>
        <taxon>Bacillota</taxon>
        <taxon>Tissierellia</taxon>
        <taxon>Tissierellales</taxon>
        <taxon>Gottschalkiaceae</taxon>
        <taxon>Gottschalkia</taxon>
    </lineage>
</organism>
<proteinExistence type="predicted"/>